<dbReference type="Gene3D" id="3.30.700.10">
    <property type="entry name" value="Glycoprotein, Type 4 Pilin"/>
    <property type="match status" value="1"/>
</dbReference>
<accession>A0A1D7QTJ7</accession>
<keyword evidence="2" id="KW-0178">Competence</keyword>
<keyword evidence="5" id="KW-1185">Reference proteome</keyword>
<dbReference type="RefSeq" id="WP_232318262.1">
    <property type="nucleotide sequence ID" value="NZ_CP012502.1"/>
</dbReference>
<keyword evidence="3" id="KW-0812">Transmembrane</keyword>
<dbReference type="STRING" id="632773.BBEV_0984"/>
<sequence>MIRIRSFLKNQKGLTLVELLAVIVILGIIAAIAVPAVANIIDNSRKDAHVANAESLYNAARLAVVSENLNADPEDEDDFWTFYADDTATDRDNEVLNLVDERYLDSGPQNPEGDGVYSEANVEYNGEEYTVTLDEYFGEDGKTITEIRADGRDALEN</sequence>
<dbReference type="SUPFAM" id="SSF54523">
    <property type="entry name" value="Pili subunits"/>
    <property type="match status" value="1"/>
</dbReference>
<evidence type="ECO:0000313" key="5">
    <source>
        <dbReference type="Proteomes" id="UP000094463"/>
    </source>
</evidence>
<gene>
    <name evidence="4" type="ORF">BBEV_0984</name>
</gene>
<feature type="transmembrane region" description="Helical" evidence="3">
    <location>
        <begin position="20"/>
        <end position="41"/>
    </location>
</feature>
<evidence type="ECO:0000256" key="3">
    <source>
        <dbReference type="SAM" id="Phobius"/>
    </source>
</evidence>
<evidence type="ECO:0000256" key="1">
    <source>
        <dbReference type="ARBA" id="ARBA00004241"/>
    </source>
</evidence>
<comment type="subcellular location">
    <subcellularLocation>
        <location evidence="1">Cell surface</location>
    </subcellularLocation>
</comment>
<dbReference type="PROSITE" id="PS00409">
    <property type="entry name" value="PROKAR_NTER_METHYL"/>
    <property type="match status" value="1"/>
</dbReference>
<name>A0A1D7QTJ7_9BACI</name>
<dbReference type="PATRIC" id="fig|632773.3.peg.1046"/>
<dbReference type="PANTHER" id="PTHR30093">
    <property type="entry name" value="GENERAL SECRETION PATHWAY PROTEIN G"/>
    <property type="match status" value="1"/>
</dbReference>
<dbReference type="GO" id="GO:0030420">
    <property type="term" value="P:establishment of competence for transformation"/>
    <property type="evidence" value="ECO:0007669"/>
    <property type="project" value="UniProtKB-KW"/>
</dbReference>
<dbReference type="InterPro" id="IPR045584">
    <property type="entry name" value="Pilin-like"/>
</dbReference>
<keyword evidence="3" id="KW-1133">Transmembrane helix</keyword>
<dbReference type="EMBL" id="CP012502">
    <property type="protein sequence ID" value="AOM82353.1"/>
    <property type="molecule type" value="Genomic_DNA"/>
</dbReference>
<keyword evidence="3" id="KW-0472">Membrane</keyword>
<dbReference type="GO" id="GO:0009986">
    <property type="term" value="C:cell surface"/>
    <property type="evidence" value="ECO:0007669"/>
    <property type="project" value="UniProtKB-SubCell"/>
</dbReference>
<evidence type="ECO:0000313" key="4">
    <source>
        <dbReference type="EMBL" id="AOM82353.1"/>
    </source>
</evidence>
<dbReference type="AlphaFoldDB" id="A0A1D7QTJ7"/>
<dbReference type="Proteomes" id="UP000094463">
    <property type="component" value="Chromosome"/>
</dbReference>
<evidence type="ECO:0000256" key="2">
    <source>
        <dbReference type="ARBA" id="ARBA00023287"/>
    </source>
</evidence>
<dbReference type="NCBIfam" id="TIGR02532">
    <property type="entry name" value="IV_pilin_GFxxxE"/>
    <property type="match status" value="1"/>
</dbReference>
<dbReference type="InterPro" id="IPR012902">
    <property type="entry name" value="N_methyl_site"/>
</dbReference>
<reference evidence="4 5" key="1">
    <citation type="submission" date="2015-08" db="EMBL/GenBank/DDBJ databases">
        <title>The complete genome sequence of Bacillus beveridgei MLTeJB.</title>
        <authorList>
            <person name="Hanson T.E."/>
            <person name="Mesa C."/>
            <person name="Basesman S.M."/>
            <person name="Oremland R.S."/>
        </authorList>
    </citation>
    <scope>NUCLEOTIDE SEQUENCE [LARGE SCALE GENOMIC DNA]</scope>
    <source>
        <strain evidence="4 5">MLTeJB</strain>
    </source>
</reference>
<proteinExistence type="predicted"/>
<dbReference type="Pfam" id="PF07963">
    <property type="entry name" value="N_methyl"/>
    <property type="match status" value="1"/>
</dbReference>
<dbReference type="KEGG" id="bbev:BBEV_0984"/>
<organism evidence="4 5">
    <name type="scientific">Salisediminibacterium beveridgei</name>
    <dbReference type="NCBI Taxonomy" id="632773"/>
    <lineage>
        <taxon>Bacteria</taxon>
        <taxon>Bacillati</taxon>
        <taxon>Bacillota</taxon>
        <taxon>Bacilli</taxon>
        <taxon>Bacillales</taxon>
        <taxon>Bacillaceae</taxon>
        <taxon>Salisediminibacterium</taxon>
    </lineage>
</organism>
<protein>
    <submittedName>
        <fullName evidence="4">Type IV pilin PilA</fullName>
    </submittedName>
</protein>